<dbReference type="Pfam" id="PF00497">
    <property type="entry name" value="SBP_bac_3"/>
    <property type="match status" value="1"/>
</dbReference>
<reference evidence="22 23" key="1">
    <citation type="submission" date="2019-10" db="EMBL/GenBank/DDBJ databases">
        <title>Glaciimonas soli sp. nov., a psychrophilic bacterium isolated from the forest soil of a high elevation mountain in Taiwan.</title>
        <authorList>
            <person name="Wang L.-T."/>
            <person name="Shieh W.Y."/>
        </authorList>
    </citation>
    <scope>NUCLEOTIDE SEQUENCE [LARGE SCALE GENOMIC DNA]</scope>
    <source>
        <strain evidence="22 23">GS1</strain>
    </source>
</reference>
<dbReference type="InterPro" id="IPR036641">
    <property type="entry name" value="HPT_dom_sf"/>
</dbReference>
<protein>
    <recommendedName>
        <fullName evidence="15">Virulence sensor protein BvgS</fullName>
        <ecNumber evidence="3">2.7.13.3</ecNumber>
    </recommendedName>
</protein>
<feature type="domain" description="HPt" evidence="21">
    <location>
        <begin position="758"/>
        <end position="848"/>
    </location>
</feature>
<feature type="modified residue" description="Phosphohistidine" evidence="16">
    <location>
        <position position="797"/>
    </location>
</feature>
<evidence type="ECO:0000256" key="10">
    <source>
        <dbReference type="ARBA" id="ARBA00022989"/>
    </source>
</evidence>
<dbReference type="PROSITE" id="PS50894">
    <property type="entry name" value="HPT"/>
    <property type="match status" value="1"/>
</dbReference>
<dbReference type="OrthoDB" id="567977at2"/>
<dbReference type="InterPro" id="IPR003594">
    <property type="entry name" value="HATPase_dom"/>
</dbReference>
<keyword evidence="4" id="KW-1003">Cell membrane</keyword>
<dbReference type="FunFam" id="3.30.565.10:FF:000010">
    <property type="entry name" value="Sensor histidine kinase RcsC"/>
    <property type="match status" value="1"/>
</dbReference>
<dbReference type="Gene3D" id="1.10.287.130">
    <property type="match status" value="1"/>
</dbReference>
<dbReference type="Gene3D" id="1.20.120.160">
    <property type="entry name" value="HPT domain"/>
    <property type="match status" value="1"/>
</dbReference>
<proteinExistence type="predicted"/>
<keyword evidence="6" id="KW-0812">Transmembrane</keyword>
<keyword evidence="11" id="KW-0902">Two-component regulatory system</keyword>
<accession>A0A843YZ48</accession>
<dbReference type="AlphaFoldDB" id="A0A843YZ48"/>
<evidence type="ECO:0000256" key="13">
    <source>
        <dbReference type="ARBA" id="ARBA00023136"/>
    </source>
</evidence>
<evidence type="ECO:0000256" key="6">
    <source>
        <dbReference type="ARBA" id="ARBA00022692"/>
    </source>
</evidence>
<dbReference type="GO" id="GO:0005886">
    <property type="term" value="C:plasma membrane"/>
    <property type="evidence" value="ECO:0007669"/>
    <property type="project" value="UniProtKB-SubCell"/>
</dbReference>
<evidence type="ECO:0000256" key="9">
    <source>
        <dbReference type="ARBA" id="ARBA00022840"/>
    </source>
</evidence>
<dbReference type="Pfam" id="PF00072">
    <property type="entry name" value="Response_reg"/>
    <property type="match status" value="1"/>
</dbReference>
<keyword evidence="7" id="KW-0732">Signal</keyword>
<sequence>MNPCYASMNGYIHRGGTNVALQQCRLRRFILSLFIWVALFGFSLLSSAQAQTHDVGESTSPQVVNKPVFTPEERAWINAHHDVYISVDPDWRPLEYVENGIHKGLSAEYVSAISKVSGLRFRLLPSNQWEEARQALMDRRVDLLPAISEQFASDKLKNEVIFTEPYFVGSTVIIATSAEPIIFDIRKLNGKVVAIKGGGAYERVLRAHYPEVKVLSVANPEAALQAVVDGRADAALGVDTALRPLLRRKFLGTLHIAGAIGDMPATVSMGVRKDLPVLASIIKKSLASLSSKQTDRMVDTWLEETDYGAPSWGTLLRYYDTEIISLSIAAVFILLFAHRAQVARRLAIKSEQDKSNFLAVMSHEIRTPMNAILSSVELLQRSPLDQRQQEMANVAGSAAESLLSLLDDVLDLSKLEAHRLELELVPTDISVLAQQSVNMMQIKAQEKNLPLGLDVQVPENTDVFIDPTRVRQILLNLLSNAIKFTEYGKVSVIIRLQVDALAAQTDASPQVLHVSVTDTGIGITSEHQSRLFQPFTQADRSTTRRYGGTGLGLTICHELVKVMGGTLALQSAKGAGTTISFTIPVTTKLRSGDNSGDGINSIDSSDDTQLRSHPVRIASDKTAIAETSRLAILVVDDHVNNRLVIGRQLEALGCDAVMVEDGPSALALLAVRTFSLMLLDCYLPGMDGYEIARTIRQQEKNSDRHLPVIAISAAVDKNHEQNCMDSGMDGLLRKPIRLEELKSIIEAWCDVELMVSSYPIYSENSDELFRSNAEQDWGKIQQALIHNDYKTIAHHLHRIKGSAQMTRMSTIVDATKKIEAVLSDEHQPIDVEKLQAACEVLRKRIEQL</sequence>
<evidence type="ECO:0000256" key="15">
    <source>
        <dbReference type="ARBA" id="ARBA00070152"/>
    </source>
</evidence>
<dbReference type="Gene3D" id="3.40.190.10">
    <property type="entry name" value="Periplasmic binding protein-like II"/>
    <property type="match status" value="2"/>
</dbReference>
<dbReference type="CDD" id="cd16922">
    <property type="entry name" value="HATPase_EvgS-ArcB-TorS-like"/>
    <property type="match status" value="1"/>
</dbReference>
<evidence type="ECO:0000256" key="2">
    <source>
        <dbReference type="ARBA" id="ARBA00004651"/>
    </source>
</evidence>
<keyword evidence="13" id="KW-0472">Membrane</keyword>
<dbReference type="InterPro" id="IPR011006">
    <property type="entry name" value="CheY-like_superfamily"/>
</dbReference>
<dbReference type="GO" id="GO:0005524">
    <property type="term" value="F:ATP binding"/>
    <property type="evidence" value="ECO:0007669"/>
    <property type="project" value="UniProtKB-KW"/>
</dbReference>
<dbReference type="PROSITE" id="PS50109">
    <property type="entry name" value="HIS_KIN"/>
    <property type="match status" value="1"/>
</dbReference>
<evidence type="ECO:0000256" key="18">
    <source>
        <dbReference type="SAM" id="MobiDB-lite"/>
    </source>
</evidence>
<comment type="subcellular location">
    <subcellularLocation>
        <location evidence="2">Cell membrane</location>
        <topology evidence="2">Multi-pass membrane protein</topology>
    </subcellularLocation>
</comment>
<keyword evidence="9" id="KW-0067">ATP-binding</keyword>
<dbReference type="SMART" id="SM00388">
    <property type="entry name" value="HisKA"/>
    <property type="match status" value="1"/>
</dbReference>
<dbReference type="PRINTS" id="PR00344">
    <property type="entry name" value="BCTRLSENSOR"/>
</dbReference>
<dbReference type="SUPFAM" id="SSF47226">
    <property type="entry name" value="Histidine-containing phosphotransfer domain, HPT domain"/>
    <property type="match status" value="1"/>
</dbReference>
<dbReference type="InterPro" id="IPR036097">
    <property type="entry name" value="HisK_dim/P_sf"/>
</dbReference>
<evidence type="ECO:0000256" key="12">
    <source>
        <dbReference type="ARBA" id="ARBA00023026"/>
    </source>
</evidence>
<dbReference type="Gene3D" id="3.40.50.2300">
    <property type="match status" value="1"/>
</dbReference>
<dbReference type="RefSeq" id="WP_153236109.1">
    <property type="nucleotide sequence ID" value="NZ_WINI01000009.1"/>
</dbReference>
<dbReference type="SMART" id="SM00448">
    <property type="entry name" value="REC"/>
    <property type="match status" value="1"/>
</dbReference>
<keyword evidence="10" id="KW-1133">Transmembrane helix</keyword>
<dbReference type="EMBL" id="WINI01000009">
    <property type="protein sequence ID" value="MQR02492.1"/>
    <property type="molecule type" value="Genomic_DNA"/>
</dbReference>
<dbReference type="Proteomes" id="UP000451565">
    <property type="component" value="Unassembled WGS sequence"/>
</dbReference>
<dbReference type="CDD" id="cd17546">
    <property type="entry name" value="REC_hyHK_CKI1_RcsC-like"/>
    <property type="match status" value="1"/>
</dbReference>
<evidence type="ECO:0000256" key="16">
    <source>
        <dbReference type="PROSITE-ProRule" id="PRU00110"/>
    </source>
</evidence>
<dbReference type="CDD" id="cd01007">
    <property type="entry name" value="PBP2_BvgS_HisK_like"/>
    <property type="match status" value="1"/>
</dbReference>
<dbReference type="InterPro" id="IPR005467">
    <property type="entry name" value="His_kinase_dom"/>
</dbReference>
<evidence type="ECO:0000256" key="3">
    <source>
        <dbReference type="ARBA" id="ARBA00012438"/>
    </source>
</evidence>
<dbReference type="SUPFAM" id="SSF55874">
    <property type="entry name" value="ATPase domain of HSP90 chaperone/DNA topoisomerase II/histidine kinase"/>
    <property type="match status" value="1"/>
</dbReference>
<keyword evidence="8" id="KW-0547">Nucleotide-binding</keyword>
<evidence type="ECO:0000313" key="23">
    <source>
        <dbReference type="Proteomes" id="UP000451565"/>
    </source>
</evidence>
<feature type="compositionally biased region" description="Low complexity" evidence="18">
    <location>
        <begin position="592"/>
        <end position="603"/>
    </location>
</feature>
<organism evidence="22 23">
    <name type="scientific">Glaciimonas soli</name>
    <dbReference type="NCBI Taxonomy" id="2590999"/>
    <lineage>
        <taxon>Bacteria</taxon>
        <taxon>Pseudomonadati</taxon>
        <taxon>Pseudomonadota</taxon>
        <taxon>Betaproteobacteria</taxon>
        <taxon>Burkholderiales</taxon>
        <taxon>Oxalobacteraceae</taxon>
        <taxon>Glaciimonas</taxon>
    </lineage>
</organism>
<evidence type="ECO:0000256" key="17">
    <source>
        <dbReference type="PROSITE-ProRule" id="PRU00169"/>
    </source>
</evidence>
<dbReference type="GO" id="GO:0000155">
    <property type="term" value="F:phosphorelay sensor kinase activity"/>
    <property type="evidence" value="ECO:0007669"/>
    <property type="project" value="InterPro"/>
</dbReference>
<evidence type="ECO:0000256" key="5">
    <source>
        <dbReference type="ARBA" id="ARBA00022553"/>
    </source>
</evidence>
<comment type="caution">
    <text evidence="22">The sequence shown here is derived from an EMBL/GenBank/DDBJ whole genome shotgun (WGS) entry which is preliminary data.</text>
</comment>
<evidence type="ECO:0000259" key="21">
    <source>
        <dbReference type="PROSITE" id="PS50894"/>
    </source>
</evidence>
<dbReference type="Pfam" id="PF00512">
    <property type="entry name" value="HisKA"/>
    <property type="match status" value="1"/>
</dbReference>
<evidence type="ECO:0000259" key="20">
    <source>
        <dbReference type="PROSITE" id="PS50110"/>
    </source>
</evidence>
<evidence type="ECO:0000256" key="1">
    <source>
        <dbReference type="ARBA" id="ARBA00000085"/>
    </source>
</evidence>
<evidence type="ECO:0000313" key="22">
    <source>
        <dbReference type="EMBL" id="MQR02492.1"/>
    </source>
</evidence>
<dbReference type="Pfam" id="PF02518">
    <property type="entry name" value="HATPase_c"/>
    <property type="match status" value="1"/>
</dbReference>
<name>A0A843YZ48_9BURK</name>
<dbReference type="EC" id="2.7.13.3" evidence="3"/>
<evidence type="ECO:0000256" key="7">
    <source>
        <dbReference type="ARBA" id="ARBA00022729"/>
    </source>
</evidence>
<feature type="modified residue" description="4-aspartylphosphate" evidence="17">
    <location>
        <position position="680"/>
    </location>
</feature>
<dbReference type="InterPro" id="IPR036890">
    <property type="entry name" value="HATPase_C_sf"/>
</dbReference>
<keyword evidence="23" id="KW-1185">Reference proteome</keyword>
<dbReference type="Pfam" id="PF01627">
    <property type="entry name" value="Hpt"/>
    <property type="match status" value="1"/>
</dbReference>
<gene>
    <name evidence="22" type="ORF">GEV47_17590</name>
</gene>
<dbReference type="PANTHER" id="PTHR45339">
    <property type="entry name" value="HYBRID SIGNAL TRANSDUCTION HISTIDINE KINASE J"/>
    <property type="match status" value="1"/>
</dbReference>
<dbReference type="SUPFAM" id="SSF53850">
    <property type="entry name" value="Periplasmic binding protein-like II"/>
    <property type="match status" value="1"/>
</dbReference>
<comment type="catalytic activity">
    <reaction evidence="1">
        <text>ATP + protein L-histidine = ADP + protein N-phospho-L-histidine.</text>
        <dbReference type="EC" id="2.7.13.3"/>
    </reaction>
</comment>
<keyword evidence="12" id="KW-0843">Virulence</keyword>
<dbReference type="SUPFAM" id="SSF52172">
    <property type="entry name" value="CheY-like"/>
    <property type="match status" value="1"/>
</dbReference>
<dbReference type="PANTHER" id="PTHR45339:SF1">
    <property type="entry name" value="HYBRID SIGNAL TRANSDUCTION HISTIDINE KINASE J"/>
    <property type="match status" value="1"/>
</dbReference>
<dbReference type="InterPro" id="IPR001638">
    <property type="entry name" value="Solute-binding_3/MltF_N"/>
</dbReference>
<keyword evidence="5 17" id="KW-0597">Phosphoprotein</keyword>
<dbReference type="SUPFAM" id="SSF47384">
    <property type="entry name" value="Homodimeric domain of signal transducing histidine kinase"/>
    <property type="match status" value="1"/>
</dbReference>
<dbReference type="InterPro" id="IPR001789">
    <property type="entry name" value="Sig_transdc_resp-reg_receiver"/>
</dbReference>
<evidence type="ECO:0000256" key="14">
    <source>
        <dbReference type="ARBA" id="ARBA00058004"/>
    </source>
</evidence>
<comment type="function">
    <text evidence="14">Member of the two-component regulatory system BvgS/BvgA. Phosphorylates BvgA via a four-step phosphorelay in response to environmental signals.</text>
</comment>
<evidence type="ECO:0000256" key="4">
    <source>
        <dbReference type="ARBA" id="ARBA00022475"/>
    </source>
</evidence>
<feature type="domain" description="Response regulatory" evidence="20">
    <location>
        <begin position="631"/>
        <end position="749"/>
    </location>
</feature>
<dbReference type="SMART" id="SM00062">
    <property type="entry name" value="PBPb"/>
    <property type="match status" value="1"/>
</dbReference>
<dbReference type="CDD" id="cd00082">
    <property type="entry name" value="HisKA"/>
    <property type="match status" value="1"/>
</dbReference>
<evidence type="ECO:0000259" key="19">
    <source>
        <dbReference type="PROSITE" id="PS50109"/>
    </source>
</evidence>
<dbReference type="InterPro" id="IPR003661">
    <property type="entry name" value="HisK_dim/P_dom"/>
</dbReference>
<feature type="domain" description="Histidine kinase" evidence="19">
    <location>
        <begin position="360"/>
        <end position="587"/>
    </location>
</feature>
<evidence type="ECO:0000256" key="11">
    <source>
        <dbReference type="ARBA" id="ARBA00023012"/>
    </source>
</evidence>
<dbReference type="Gene3D" id="3.30.565.10">
    <property type="entry name" value="Histidine kinase-like ATPase, C-terminal domain"/>
    <property type="match status" value="1"/>
</dbReference>
<dbReference type="InterPro" id="IPR008207">
    <property type="entry name" value="Sig_transdc_His_kin_Hpt_dom"/>
</dbReference>
<dbReference type="SMART" id="SM00387">
    <property type="entry name" value="HATPase_c"/>
    <property type="match status" value="1"/>
</dbReference>
<dbReference type="PROSITE" id="PS50110">
    <property type="entry name" value="RESPONSE_REGULATORY"/>
    <property type="match status" value="1"/>
</dbReference>
<dbReference type="InterPro" id="IPR004358">
    <property type="entry name" value="Sig_transdc_His_kin-like_C"/>
</dbReference>
<feature type="region of interest" description="Disordered" evidence="18">
    <location>
        <begin position="592"/>
        <end position="611"/>
    </location>
</feature>
<evidence type="ECO:0000256" key="8">
    <source>
        <dbReference type="ARBA" id="ARBA00022741"/>
    </source>
</evidence>